<sequence length="390" mass="43523">MEDKQYITQLFQKHLRNACSPDEIRELFRLMQADEHRAHFQSLIHARLQENSDPDAVTEAAIRRVFANLDLDNKKHTPKKWKLYLSLAASAVIALTLSIFFLPSLSVRAPNTLSKIPVNDVAPGGNRATLTFKDGQTVSLDEQQVGIIVGEKKLTYTDGTEVINTEQTGMMSLSTPRGGTYQLTLPDGTQVWLNAASTLKYPSRFDAGERVVELEGEAYFDVSHRPLAGSQQPSAQKLPFRVITAGQTVEVLGTQFNISAYADDGDVKTTLVEGTVRVAPLDRPSTATILKPGEQSILQNGNITVKKIDTNTAADWKNGDFRFVDEELQSIMRKITRWYNIEVVYVDDIPNETFGGQISRNKNLSEILRILQLSGGIQFNIEHNKLYISQ</sequence>
<evidence type="ECO:0000259" key="3">
    <source>
        <dbReference type="Pfam" id="PF16344"/>
    </source>
</evidence>
<organism evidence="4 5">
    <name type="scientific">Parapedobacter defluvii</name>
    <dbReference type="NCBI Taxonomy" id="2045106"/>
    <lineage>
        <taxon>Bacteria</taxon>
        <taxon>Pseudomonadati</taxon>
        <taxon>Bacteroidota</taxon>
        <taxon>Sphingobacteriia</taxon>
        <taxon>Sphingobacteriales</taxon>
        <taxon>Sphingobacteriaceae</taxon>
        <taxon>Parapedobacter</taxon>
    </lineage>
</organism>
<dbReference type="Proteomes" id="UP000597338">
    <property type="component" value="Unassembled WGS sequence"/>
</dbReference>
<feature type="transmembrane region" description="Helical" evidence="1">
    <location>
        <begin position="83"/>
        <end position="102"/>
    </location>
</feature>
<evidence type="ECO:0000313" key="5">
    <source>
        <dbReference type="Proteomes" id="UP000597338"/>
    </source>
</evidence>
<name>A0ABQ1L6J5_9SPHI</name>
<dbReference type="PANTHER" id="PTHR30273:SF2">
    <property type="entry name" value="PROTEIN FECR"/>
    <property type="match status" value="1"/>
</dbReference>
<proteinExistence type="predicted"/>
<comment type="caution">
    <text evidence="4">The sequence shown here is derived from an EMBL/GenBank/DDBJ whole genome shotgun (WGS) entry which is preliminary data.</text>
</comment>
<reference evidence="5" key="1">
    <citation type="journal article" date="2019" name="Int. J. Syst. Evol. Microbiol.">
        <title>The Global Catalogue of Microorganisms (GCM) 10K type strain sequencing project: providing services to taxonomists for standard genome sequencing and annotation.</title>
        <authorList>
            <consortium name="The Broad Institute Genomics Platform"/>
            <consortium name="The Broad Institute Genome Sequencing Center for Infectious Disease"/>
            <person name="Wu L."/>
            <person name="Ma J."/>
        </authorList>
    </citation>
    <scope>NUCLEOTIDE SEQUENCE [LARGE SCALE GENOMIC DNA]</scope>
    <source>
        <strain evidence="5">CGMCC 1.15342</strain>
    </source>
</reference>
<dbReference type="InterPro" id="IPR012373">
    <property type="entry name" value="Ferrdict_sens_TM"/>
</dbReference>
<keyword evidence="5" id="KW-1185">Reference proteome</keyword>
<evidence type="ECO:0000259" key="2">
    <source>
        <dbReference type="Pfam" id="PF04773"/>
    </source>
</evidence>
<dbReference type="Pfam" id="PF16344">
    <property type="entry name" value="FecR_C"/>
    <property type="match status" value="1"/>
</dbReference>
<dbReference type="InterPro" id="IPR032508">
    <property type="entry name" value="FecR_C"/>
</dbReference>
<dbReference type="Pfam" id="PF04773">
    <property type="entry name" value="FecR"/>
    <property type="match status" value="1"/>
</dbReference>
<evidence type="ECO:0000313" key="4">
    <source>
        <dbReference type="EMBL" id="GGC17670.1"/>
    </source>
</evidence>
<evidence type="ECO:0000256" key="1">
    <source>
        <dbReference type="SAM" id="Phobius"/>
    </source>
</evidence>
<dbReference type="PANTHER" id="PTHR30273">
    <property type="entry name" value="PERIPLASMIC SIGNAL SENSOR AND SIGMA FACTOR ACTIVATOR FECR-RELATED"/>
    <property type="match status" value="1"/>
</dbReference>
<dbReference type="EMBL" id="BMIK01000001">
    <property type="protein sequence ID" value="GGC17670.1"/>
    <property type="molecule type" value="Genomic_DNA"/>
</dbReference>
<protein>
    <submittedName>
        <fullName evidence="4">Iron dicitrate transporter FecR</fullName>
    </submittedName>
</protein>
<keyword evidence="1" id="KW-0472">Membrane</keyword>
<dbReference type="Gene3D" id="3.55.50.30">
    <property type="match status" value="1"/>
</dbReference>
<dbReference type="Gene3D" id="2.60.120.1440">
    <property type="match status" value="1"/>
</dbReference>
<keyword evidence="1" id="KW-0812">Transmembrane</keyword>
<gene>
    <name evidence="4" type="ORF">GCM10011386_06930</name>
</gene>
<dbReference type="RefSeq" id="WP_188747378.1">
    <property type="nucleotide sequence ID" value="NZ_BMIK01000001.1"/>
</dbReference>
<feature type="domain" description="FecR protein" evidence="2">
    <location>
        <begin position="173"/>
        <end position="277"/>
    </location>
</feature>
<keyword evidence="1" id="KW-1133">Transmembrane helix</keyword>
<dbReference type="InterPro" id="IPR006860">
    <property type="entry name" value="FecR"/>
</dbReference>
<feature type="domain" description="Protein FecR C-terminal" evidence="3">
    <location>
        <begin position="321"/>
        <end position="388"/>
    </location>
</feature>
<accession>A0ABQ1L6J5</accession>